<dbReference type="RefSeq" id="WP_086271273.1">
    <property type="nucleotide sequence ID" value="NZ_MZNE01000014.1"/>
</dbReference>
<dbReference type="EMBL" id="NART01000054">
    <property type="protein sequence ID" value="OTQ09104.1"/>
    <property type="molecule type" value="Genomic_DNA"/>
</dbReference>
<accession>A0A242NEJ2</accession>
<evidence type="ECO:0000313" key="1">
    <source>
        <dbReference type="EMBL" id="OTP98105.1"/>
    </source>
</evidence>
<gene>
    <name evidence="2" type="ORF">B6C91_10285</name>
    <name evidence="1" type="ORF">B6D08_12270</name>
</gene>
<evidence type="ECO:0000313" key="4">
    <source>
        <dbReference type="Proteomes" id="UP000194977"/>
    </source>
</evidence>
<evidence type="ECO:0008006" key="5">
    <source>
        <dbReference type="Google" id="ProtNLM"/>
    </source>
</evidence>
<protein>
    <recommendedName>
        <fullName evidence="5">Bacteriocin</fullName>
    </recommendedName>
</protein>
<reference evidence="3 4" key="1">
    <citation type="submission" date="2017-03" db="EMBL/GenBank/DDBJ databases">
        <title>Comparative genomics of honeybee gut symbionts reveal geographically distinct and subgroup specific antibiotic resistance.</title>
        <authorList>
            <person name="Ludvigsen J."/>
            <person name="Porcellato D."/>
            <person name="Labee-Lund T.M."/>
            <person name="Amdam G.V."/>
            <person name="Rudi K."/>
        </authorList>
    </citation>
    <scope>NUCLEOTIDE SEQUENCE [LARGE SCALE GENOMIC DNA]</scope>
    <source>
        <strain evidence="1 4">A-7-12</strain>
        <strain evidence="2 3">A-9-12</strain>
    </source>
</reference>
<sequence length="72" mass="7170">MKELNLLEVEQVSGAGWIADAGGALGAGIGAVVDAAHHNVSTAGQDSGRLLGQGIGQVVEAVIGLHFPSVRP</sequence>
<comment type="caution">
    <text evidence="1">The sequence shown here is derived from an EMBL/GenBank/DDBJ whole genome shotgun (WGS) entry which is preliminary data.</text>
</comment>
<keyword evidence="3" id="KW-1185">Reference proteome</keyword>
<proteinExistence type="predicted"/>
<dbReference type="Proteomes" id="UP000194800">
    <property type="component" value="Unassembled WGS sequence"/>
</dbReference>
<evidence type="ECO:0000313" key="2">
    <source>
        <dbReference type="EMBL" id="OTQ09104.1"/>
    </source>
</evidence>
<name>A0A242NEJ2_9GAMM</name>
<organism evidence="1 4">
    <name type="scientific">Gilliamella apicola</name>
    <dbReference type="NCBI Taxonomy" id="1196095"/>
    <lineage>
        <taxon>Bacteria</taxon>
        <taxon>Pseudomonadati</taxon>
        <taxon>Pseudomonadota</taxon>
        <taxon>Gammaproteobacteria</taxon>
        <taxon>Orbales</taxon>
        <taxon>Orbaceae</taxon>
        <taxon>Gilliamella</taxon>
    </lineage>
</organism>
<dbReference type="EMBL" id="NARP01000039">
    <property type="protein sequence ID" value="OTP98105.1"/>
    <property type="molecule type" value="Genomic_DNA"/>
</dbReference>
<dbReference type="OrthoDB" id="9936937at2"/>
<dbReference type="Proteomes" id="UP000194977">
    <property type="component" value="Unassembled WGS sequence"/>
</dbReference>
<evidence type="ECO:0000313" key="3">
    <source>
        <dbReference type="Proteomes" id="UP000194800"/>
    </source>
</evidence>
<dbReference type="AlphaFoldDB" id="A0A242NEJ2"/>